<keyword evidence="5" id="KW-1185">Reference proteome</keyword>
<evidence type="ECO:0000313" key="4">
    <source>
        <dbReference type="EnsemblPlants" id="KQK01177"/>
    </source>
</evidence>
<feature type="signal peptide" evidence="2">
    <location>
        <begin position="1"/>
        <end position="29"/>
    </location>
</feature>
<dbReference type="AlphaFoldDB" id="A0A0Q3JRT6"/>
<name>A0A0Q3JRT6_BRADI</name>
<dbReference type="Proteomes" id="UP000008810">
    <property type="component" value="Chromosome 3"/>
</dbReference>
<sequence length="118" mass="12972">MHRRRATTILTLVVVTFLLVIMDSGEVSARRLLPSPPRPALLLLSGDAGGRSRLMHERRSWDWEPQIIGEKAAAVGSLTAMTRRLLGQRKPGSPPSPKPHGMTTMFRPLPPPPPPVTE</sequence>
<gene>
    <name evidence="3" type="ORF">BRADI_3g54259v3</name>
</gene>
<feature type="region of interest" description="Disordered" evidence="1">
    <location>
        <begin position="84"/>
        <end position="118"/>
    </location>
</feature>
<dbReference type="EnsemblPlants" id="KQK01177">
    <property type="protein sequence ID" value="KQK01177"/>
    <property type="gene ID" value="BRADI_3g54259v3"/>
</dbReference>
<evidence type="ECO:0000256" key="1">
    <source>
        <dbReference type="SAM" id="MobiDB-lite"/>
    </source>
</evidence>
<dbReference type="Gramene" id="KQK01177">
    <property type="protein sequence ID" value="KQK01177"/>
    <property type="gene ID" value="BRADI_3g54259v3"/>
</dbReference>
<evidence type="ECO:0000313" key="3">
    <source>
        <dbReference type="EMBL" id="KQK01177.1"/>
    </source>
</evidence>
<dbReference type="InParanoid" id="A0A0Q3JRT6"/>
<protein>
    <submittedName>
        <fullName evidence="3 4">Uncharacterized protein</fullName>
    </submittedName>
</protein>
<evidence type="ECO:0000256" key="2">
    <source>
        <dbReference type="SAM" id="SignalP"/>
    </source>
</evidence>
<keyword evidence="2" id="KW-0732">Signal</keyword>
<feature type="compositionally biased region" description="Pro residues" evidence="1">
    <location>
        <begin position="108"/>
        <end position="118"/>
    </location>
</feature>
<reference evidence="3" key="2">
    <citation type="submission" date="2017-06" db="EMBL/GenBank/DDBJ databases">
        <title>WGS assembly of Brachypodium distachyon.</title>
        <authorList>
            <consortium name="The International Brachypodium Initiative"/>
            <person name="Lucas S."/>
            <person name="Harmon-Smith M."/>
            <person name="Lail K."/>
            <person name="Tice H."/>
            <person name="Grimwood J."/>
            <person name="Bruce D."/>
            <person name="Barry K."/>
            <person name="Shu S."/>
            <person name="Lindquist E."/>
            <person name="Wang M."/>
            <person name="Pitluck S."/>
            <person name="Vogel J.P."/>
            <person name="Garvin D.F."/>
            <person name="Mockler T.C."/>
            <person name="Schmutz J."/>
            <person name="Rokhsar D."/>
            <person name="Bevan M.W."/>
        </authorList>
    </citation>
    <scope>NUCLEOTIDE SEQUENCE</scope>
    <source>
        <strain evidence="3">Bd21</strain>
    </source>
</reference>
<evidence type="ECO:0000313" key="5">
    <source>
        <dbReference type="Proteomes" id="UP000008810"/>
    </source>
</evidence>
<proteinExistence type="predicted"/>
<dbReference type="EMBL" id="CM000882">
    <property type="protein sequence ID" value="KQK01177.1"/>
    <property type="molecule type" value="Genomic_DNA"/>
</dbReference>
<accession>A0A0Q3JRT6</accession>
<feature type="chain" id="PRO_5033239032" evidence="2">
    <location>
        <begin position="30"/>
        <end position="118"/>
    </location>
</feature>
<reference evidence="3 4" key="1">
    <citation type="journal article" date="2010" name="Nature">
        <title>Genome sequencing and analysis of the model grass Brachypodium distachyon.</title>
        <authorList>
            <consortium name="International Brachypodium Initiative"/>
        </authorList>
    </citation>
    <scope>NUCLEOTIDE SEQUENCE [LARGE SCALE GENOMIC DNA]</scope>
    <source>
        <strain evidence="3 4">Bd21</strain>
    </source>
</reference>
<reference evidence="4" key="3">
    <citation type="submission" date="2018-08" db="UniProtKB">
        <authorList>
            <consortium name="EnsemblPlants"/>
        </authorList>
    </citation>
    <scope>IDENTIFICATION</scope>
    <source>
        <strain evidence="4">cv. Bd21</strain>
    </source>
</reference>
<organism evidence="3">
    <name type="scientific">Brachypodium distachyon</name>
    <name type="common">Purple false brome</name>
    <name type="synonym">Trachynia distachya</name>
    <dbReference type="NCBI Taxonomy" id="15368"/>
    <lineage>
        <taxon>Eukaryota</taxon>
        <taxon>Viridiplantae</taxon>
        <taxon>Streptophyta</taxon>
        <taxon>Embryophyta</taxon>
        <taxon>Tracheophyta</taxon>
        <taxon>Spermatophyta</taxon>
        <taxon>Magnoliopsida</taxon>
        <taxon>Liliopsida</taxon>
        <taxon>Poales</taxon>
        <taxon>Poaceae</taxon>
        <taxon>BOP clade</taxon>
        <taxon>Pooideae</taxon>
        <taxon>Stipodae</taxon>
        <taxon>Brachypodieae</taxon>
        <taxon>Brachypodium</taxon>
    </lineage>
</organism>